<protein>
    <submittedName>
        <fullName evidence="2">Uncharacterized protein</fullName>
    </submittedName>
</protein>
<proteinExistence type="predicted"/>
<dbReference type="EMBL" id="JBJHQF010000030">
    <property type="protein sequence ID" value="MFK9006086.1"/>
    <property type="molecule type" value="Genomic_DNA"/>
</dbReference>
<name>A0ABW8R2W8_9PSED</name>
<sequence>MKQTLSILLFTSASMTLAGFAYGGTWVEIPTLPNAAQCVPEDINNSGLTVGNCTANSGTKNSFPWVADGATHTQQVTLPYLVTGQPCGVWGISNNAIAIGGCRDALSASYAVRWNTASPSSAPEKLDALPATLLLPLLRPKDKYTAGRAYNDQGDVVGNSYNADNDGTAVFYPNGVSTPTRVSNWDDNCRPSAVNLPTSGNLMISLNCPNNQGSNTAKVAEKNGASFTITNLTIPTGANFCTVVHVNNRSQFIGTCHYPNEEINVTSTAFWSSKTATPILLTLSSGSKNAAITLNNSGIALVTQVLDDGKNQYMIWLPMPPLPLINIIVLPNGATSARMVGLSSNNRVALDTYDASKHIQACTWTLAGGAICLSPINGGLNSSVTALSENGSYIAGQIIDSSENTVSATSTTP</sequence>
<keyword evidence="1" id="KW-0732">Signal</keyword>
<evidence type="ECO:0000313" key="3">
    <source>
        <dbReference type="Proteomes" id="UP001623008"/>
    </source>
</evidence>
<organism evidence="2 3">
    <name type="scientific">Pseudomonas pergaminensis</name>
    <dbReference type="NCBI Taxonomy" id="2853159"/>
    <lineage>
        <taxon>Bacteria</taxon>
        <taxon>Pseudomonadati</taxon>
        <taxon>Pseudomonadota</taxon>
        <taxon>Gammaproteobacteria</taxon>
        <taxon>Pseudomonadales</taxon>
        <taxon>Pseudomonadaceae</taxon>
        <taxon>Pseudomonas</taxon>
    </lineage>
</organism>
<accession>A0ABW8R2W8</accession>
<feature type="chain" id="PRO_5046560122" evidence="1">
    <location>
        <begin position="24"/>
        <end position="413"/>
    </location>
</feature>
<evidence type="ECO:0000256" key="1">
    <source>
        <dbReference type="SAM" id="SignalP"/>
    </source>
</evidence>
<feature type="signal peptide" evidence="1">
    <location>
        <begin position="1"/>
        <end position="23"/>
    </location>
</feature>
<keyword evidence="3" id="KW-1185">Reference proteome</keyword>
<gene>
    <name evidence="2" type="ORF">ACJEBJ_18325</name>
</gene>
<comment type="caution">
    <text evidence="2">The sequence shown here is derived from an EMBL/GenBank/DDBJ whole genome shotgun (WGS) entry which is preliminary data.</text>
</comment>
<reference evidence="2 3" key="1">
    <citation type="submission" date="2024-11" db="EMBL/GenBank/DDBJ databases">
        <authorList>
            <person name="Lucas J.A."/>
        </authorList>
    </citation>
    <scope>NUCLEOTIDE SEQUENCE [LARGE SCALE GENOMIC DNA]</scope>
    <source>
        <strain evidence="2 3">Z 7.15</strain>
    </source>
</reference>
<dbReference type="Proteomes" id="UP001623008">
    <property type="component" value="Unassembled WGS sequence"/>
</dbReference>
<dbReference type="RefSeq" id="WP_406598501.1">
    <property type="nucleotide sequence ID" value="NZ_JBJHQF010000030.1"/>
</dbReference>
<evidence type="ECO:0000313" key="2">
    <source>
        <dbReference type="EMBL" id="MFK9006086.1"/>
    </source>
</evidence>